<dbReference type="GO" id="GO:0003998">
    <property type="term" value="F:acylphosphatase activity"/>
    <property type="evidence" value="ECO:0007669"/>
    <property type="project" value="UniProtKB-EC"/>
</dbReference>
<comment type="similarity">
    <text evidence="1 6">Belongs to the acylphosphatase family.</text>
</comment>
<evidence type="ECO:0000313" key="8">
    <source>
        <dbReference type="EMBL" id="CUO51331.1"/>
    </source>
</evidence>
<evidence type="ECO:0000313" key="9">
    <source>
        <dbReference type="Proteomes" id="UP000095431"/>
    </source>
</evidence>
<evidence type="ECO:0000256" key="1">
    <source>
        <dbReference type="ARBA" id="ARBA00005614"/>
    </source>
</evidence>
<evidence type="ECO:0000256" key="3">
    <source>
        <dbReference type="ARBA" id="ARBA00015991"/>
    </source>
</evidence>
<dbReference type="EMBL" id="CYZN01000025">
    <property type="protein sequence ID" value="CUO51331.1"/>
    <property type="molecule type" value="Genomic_DNA"/>
</dbReference>
<dbReference type="Gene3D" id="3.30.70.100">
    <property type="match status" value="1"/>
</dbReference>
<comment type="catalytic activity">
    <reaction evidence="4 5">
        <text>an acyl phosphate + H2O = a carboxylate + phosphate + H(+)</text>
        <dbReference type="Rhea" id="RHEA:14965"/>
        <dbReference type="ChEBI" id="CHEBI:15377"/>
        <dbReference type="ChEBI" id="CHEBI:15378"/>
        <dbReference type="ChEBI" id="CHEBI:29067"/>
        <dbReference type="ChEBI" id="CHEBI:43474"/>
        <dbReference type="ChEBI" id="CHEBI:59918"/>
        <dbReference type="EC" id="3.6.1.7"/>
    </reaction>
</comment>
<name>A0A174FNN1_9FIRM</name>
<dbReference type="AlphaFoldDB" id="A0A174FNN1"/>
<dbReference type="PROSITE" id="PS51160">
    <property type="entry name" value="ACYLPHOSPHATASE_3"/>
    <property type="match status" value="1"/>
</dbReference>
<keyword evidence="5 8" id="KW-0378">Hydrolase</keyword>
<dbReference type="Proteomes" id="UP000095431">
    <property type="component" value="Unassembled WGS sequence"/>
</dbReference>
<reference evidence="8 9" key="1">
    <citation type="submission" date="2015-09" db="EMBL/GenBank/DDBJ databases">
        <authorList>
            <consortium name="Pathogen Informatics"/>
        </authorList>
    </citation>
    <scope>NUCLEOTIDE SEQUENCE [LARGE SCALE GENOMIC DNA]</scope>
    <source>
        <strain evidence="8 9">2789STDY5834863</strain>
    </source>
</reference>
<feature type="domain" description="Acylphosphatase-like" evidence="7">
    <location>
        <begin position="73"/>
        <end position="157"/>
    </location>
</feature>
<evidence type="ECO:0000256" key="6">
    <source>
        <dbReference type="RuleBase" id="RU004168"/>
    </source>
</evidence>
<evidence type="ECO:0000259" key="7">
    <source>
        <dbReference type="PROSITE" id="PS51160"/>
    </source>
</evidence>
<organism evidence="8 9">
    <name type="scientific">Blautia wexlerae</name>
    <dbReference type="NCBI Taxonomy" id="418240"/>
    <lineage>
        <taxon>Bacteria</taxon>
        <taxon>Bacillati</taxon>
        <taxon>Bacillota</taxon>
        <taxon>Clostridia</taxon>
        <taxon>Lachnospirales</taxon>
        <taxon>Lachnospiraceae</taxon>
        <taxon>Blautia</taxon>
    </lineage>
</organism>
<proteinExistence type="inferred from homology"/>
<dbReference type="InterPro" id="IPR001792">
    <property type="entry name" value="Acylphosphatase-like_dom"/>
</dbReference>
<evidence type="ECO:0000256" key="4">
    <source>
        <dbReference type="ARBA" id="ARBA00047645"/>
    </source>
</evidence>
<dbReference type="PANTHER" id="PTHR47268">
    <property type="entry name" value="ACYLPHOSPHATASE"/>
    <property type="match status" value="1"/>
</dbReference>
<dbReference type="InterPro" id="IPR036046">
    <property type="entry name" value="Acylphosphatase-like_dom_sf"/>
</dbReference>
<dbReference type="PANTHER" id="PTHR47268:SF4">
    <property type="entry name" value="ACYLPHOSPHATASE"/>
    <property type="match status" value="1"/>
</dbReference>
<evidence type="ECO:0000256" key="5">
    <source>
        <dbReference type="PROSITE-ProRule" id="PRU00520"/>
    </source>
</evidence>
<dbReference type="InterPro" id="IPR020456">
    <property type="entry name" value="Acylphosphatase"/>
</dbReference>
<feature type="active site" evidence="5">
    <location>
        <position position="88"/>
    </location>
</feature>
<sequence length="157" mass="18273">MRMFGKSSCRHSSCERGLLLSIFDFKKKKYRTFLQDSETGADDTREYERGRGVWGKNNLQEGHGSEMSENLIRKHYWFSGRVQGVGFRYRACYIASSLGVTGWVRNNWDERVEMEAQGTREDLARMVEMLYRQSFIGIEGVEEKVVPVEVESGFYAR</sequence>
<evidence type="ECO:0000256" key="2">
    <source>
        <dbReference type="ARBA" id="ARBA00012150"/>
    </source>
</evidence>
<dbReference type="SUPFAM" id="SSF54975">
    <property type="entry name" value="Acylphosphatase/BLUF domain-like"/>
    <property type="match status" value="1"/>
</dbReference>
<dbReference type="Pfam" id="PF00708">
    <property type="entry name" value="Acylphosphatase"/>
    <property type="match status" value="1"/>
</dbReference>
<feature type="active site" evidence="5">
    <location>
        <position position="106"/>
    </location>
</feature>
<gene>
    <name evidence="8" type="primary">yccX</name>
    <name evidence="8" type="ORF">ERS852478_03043</name>
</gene>
<protein>
    <recommendedName>
        <fullName evidence="3 5">acylphosphatase</fullName>
        <ecNumber evidence="2 5">3.6.1.7</ecNumber>
    </recommendedName>
</protein>
<accession>A0A174FNN1</accession>
<dbReference type="EC" id="3.6.1.7" evidence="2 5"/>